<dbReference type="EMBL" id="CP060096">
    <property type="protein sequence ID" value="QSZ28394.1"/>
    <property type="molecule type" value="Genomic_DNA"/>
</dbReference>
<reference evidence="2" key="1">
    <citation type="submission" date="2020-08" db="EMBL/GenBank/DDBJ databases">
        <title>Genomic insights into the carbon and energy metabolism of the first obligate autotrophic acetogenic bacterium Aceticella autotrophica gen. nov., sp. nov.</title>
        <authorList>
            <person name="Toshchakov S.V."/>
            <person name="Elcheninov A.G."/>
            <person name="Kublanov I.V."/>
            <person name="Frolov E.N."/>
            <person name="Lebedinsky A.V."/>
        </authorList>
    </citation>
    <scope>NUCLEOTIDE SEQUENCE</scope>
    <source>
        <strain evidence="2">3443-3Ac</strain>
    </source>
</reference>
<protein>
    <submittedName>
        <fullName evidence="2">DUF5320 domain-containing protein</fullName>
    </submittedName>
</protein>
<feature type="coiled-coil region" evidence="1">
    <location>
        <begin position="70"/>
        <end position="97"/>
    </location>
</feature>
<sequence length="98" mass="11021">MPGGDGTGPLGFGPMTGRGMGYCAGFPIPGYINPRWGFRRGRGFRRMYWLTGFPGWTAYGYPYTGTVDEKTILENQRDFLKSQLEAIESELNKTEENK</sequence>
<dbReference type="Proteomes" id="UP000671913">
    <property type="component" value="Chromosome"/>
</dbReference>
<dbReference type="AlphaFoldDB" id="A0A975AXQ0"/>
<accession>A0A975AXQ0</accession>
<dbReference type="RefSeq" id="WP_284681090.1">
    <property type="nucleotide sequence ID" value="NZ_CP060096.1"/>
</dbReference>
<dbReference type="InterPro" id="IPR035205">
    <property type="entry name" value="DUF5320"/>
</dbReference>
<dbReference type="Pfam" id="PF17253">
    <property type="entry name" value="DUF5320"/>
    <property type="match status" value="1"/>
</dbReference>
<evidence type="ECO:0000256" key="1">
    <source>
        <dbReference type="SAM" id="Coils"/>
    </source>
</evidence>
<evidence type="ECO:0000313" key="3">
    <source>
        <dbReference type="Proteomes" id="UP000671913"/>
    </source>
</evidence>
<gene>
    <name evidence="2" type="ORF">ACETAC_07220</name>
</gene>
<dbReference type="KEGG" id="aaut:ACETAC_07220"/>
<keyword evidence="3" id="KW-1185">Reference proteome</keyword>
<name>A0A975AXQ0_9THEO</name>
<evidence type="ECO:0000313" key="2">
    <source>
        <dbReference type="EMBL" id="QSZ28394.1"/>
    </source>
</evidence>
<keyword evidence="1" id="KW-0175">Coiled coil</keyword>
<organism evidence="2 3">
    <name type="scientific">Aceticella autotrophica</name>
    <dbReference type="NCBI Taxonomy" id="2755338"/>
    <lineage>
        <taxon>Bacteria</taxon>
        <taxon>Bacillati</taxon>
        <taxon>Bacillota</taxon>
        <taxon>Clostridia</taxon>
        <taxon>Thermoanaerobacterales</taxon>
        <taxon>Thermoanaerobacteraceae</taxon>
        <taxon>Aceticella</taxon>
    </lineage>
</organism>
<proteinExistence type="predicted"/>